<dbReference type="EMBL" id="JANAWD010000409">
    <property type="protein sequence ID" value="KAJ3479883.1"/>
    <property type="molecule type" value="Genomic_DNA"/>
</dbReference>
<protein>
    <submittedName>
        <fullName evidence="2">Uncharacterized protein</fullName>
    </submittedName>
</protein>
<feature type="compositionally biased region" description="Polar residues" evidence="1">
    <location>
        <begin position="330"/>
        <end position="344"/>
    </location>
</feature>
<dbReference type="Proteomes" id="UP001212997">
    <property type="component" value="Unassembled WGS sequence"/>
</dbReference>
<feature type="compositionally biased region" description="Low complexity" evidence="1">
    <location>
        <begin position="171"/>
        <end position="188"/>
    </location>
</feature>
<proteinExistence type="predicted"/>
<gene>
    <name evidence="2" type="ORF">NLI96_g8743</name>
</gene>
<sequence length="522" mass="55578">MPSKKSSSKKSFRSRSFPIFRSTRTEVIRTLQNTLTSFRSVVDNLAVIGDELSRAISSLSGTPERDDVASSREPSPAPLDQQPPVAGPSGQQAQDAPNPDATLASSETQAEPSGLLNPEPILMPPPPRGLIRENASDNYGGLNQELRRQDNVRITTRPRARGRAQNNTRVRPSTTTRQRGGRSTSASAPGPSRKLQINSRVILNLGVGRNNNNNNNNDDDNNDTNLDSTAPVAGPSSNVGRLSTPQGLDPVQPPPIGSPHPSDDNSRVPVSIVGTQALTLATVPSHTQTPLSGYRGRLEVDEEEVDQLLKSEDSESEAGGLALVIPALPVTTTDADQSSGSQSPRGAKRTRETDDEPANGETSESSTESTPSKRRRLELIAPNATPATSAEPVSPGTSVPVPLPLPAPAPAPAPRVSNVHLLLNPEDTPVSVTPRLGTPATTPPRPDPLPLASTSKTSKKGANTRRPAPSSRTARNPCASEAPTRGVKRRRRDDDDDTQKPPRYLTRSRTQDSTSKRPKTSS</sequence>
<reference evidence="2" key="1">
    <citation type="submission" date="2022-07" db="EMBL/GenBank/DDBJ databases">
        <title>Genome Sequence of Physisporinus lineatus.</title>
        <authorList>
            <person name="Buettner E."/>
        </authorList>
    </citation>
    <scope>NUCLEOTIDE SEQUENCE</scope>
    <source>
        <strain evidence="2">VT162</strain>
    </source>
</reference>
<evidence type="ECO:0000313" key="3">
    <source>
        <dbReference type="Proteomes" id="UP001212997"/>
    </source>
</evidence>
<feature type="compositionally biased region" description="Polar residues" evidence="1">
    <location>
        <begin position="235"/>
        <end position="246"/>
    </location>
</feature>
<name>A0AAD5YDP4_9APHY</name>
<accession>A0AAD5YDP4</accession>
<feature type="compositionally biased region" description="Low complexity" evidence="1">
    <location>
        <begin position="361"/>
        <end position="370"/>
    </location>
</feature>
<feature type="compositionally biased region" description="Pro residues" evidence="1">
    <location>
        <begin position="401"/>
        <end position="413"/>
    </location>
</feature>
<feature type="region of interest" description="Disordered" evidence="1">
    <location>
        <begin position="281"/>
        <end position="522"/>
    </location>
</feature>
<organism evidence="2 3">
    <name type="scientific">Meripilus lineatus</name>
    <dbReference type="NCBI Taxonomy" id="2056292"/>
    <lineage>
        <taxon>Eukaryota</taxon>
        <taxon>Fungi</taxon>
        <taxon>Dikarya</taxon>
        <taxon>Basidiomycota</taxon>
        <taxon>Agaricomycotina</taxon>
        <taxon>Agaricomycetes</taxon>
        <taxon>Polyporales</taxon>
        <taxon>Meripilaceae</taxon>
        <taxon>Meripilus</taxon>
    </lineage>
</organism>
<feature type="region of interest" description="Disordered" evidence="1">
    <location>
        <begin position="57"/>
        <end position="268"/>
    </location>
</feature>
<evidence type="ECO:0000313" key="2">
    <source>
        <dbReference type="EMBL" id="KAJ3479883.1"/>
    </source>
</evidence>
<feature type="compositionally biased region" description="Polar residues" evidence="1">
    <location>
        <begin position="281"/>
        <end position="291"/>
    </location>
</feature>
<evidence type="ECO:0000256" key="1">
    <source>
        <dbReference type="SAM" id="MobiDB-lite"/>
    </source>
</evidence>
<keyword evidence="3" id="KW-1185">Reference proteome</keyword>
<dbReference type="AlphaFoldDB" id="A0AAD5YDP4"/>
<comment type="caution">
    <text evidence="2">The sequence shown here is derived from an EMBL/GenBank/DDBJ whole genome shotgun (WGS) entry which is preliminary data.</text>
</comment>